<reference evidence="1 2" key="1">
    <citation type="submission" date="2021-12" db="EMBL/GenBank/DDBJ databases">
        <title>Genome sequencing of bacteria with rrn-lacking chromosome and rrn-plasmid.</title>
        <authorList>
            <person name="Anda M."/>
            <person name="Iwasaki W."/>
        </authorList>
    </citation>
    <scope>NUCLEOTIDE SEQUENCE [LARGE SCALE GENOMIC DNA]</scope>
    <source>
        <strain evidence="1 2">DSM 100852</strain>
        <plasmid evidence="1 2">pFA2</plasmid>
    </source>
</reference>
<dbReference type="AlphaFoldDB" id="A0AAU9CRI1"/>
<sequence>MDRKIIFFFAIQFFCLGHTLKGQSDIGFKQYYQTPQALNPAYAGSNPYWSFSMGYGAVSLGQGLRADNYLVAANFVFPYDQMKNYGVNALKGRRPDIFVRSNAKSMGQGKSYRSGMGISAHRQSSGWVSQTQLQVAYAIHVPLSRKLRISGGAGFVLSGFEADQDGIFVRDELDPVYRSFVENGGANTAYGIRVGLALHGENFYGGYAFSRKVGESGFNLGNVSVLNVHRISGGYRLPLAGNTDWLNSCMLNVYEKKTTVAVVSQIEYKERIRAGVIVSPDEYFSLIAGVLIQQRGRVDITVSQPMGGEGGISDNKTLLELGLSVFCFRYQGQKRRFW</sequence>
<dbReference type="Pfam" id="PF11751">
    <property type="entry name" value="PorP_SprF"/>
    <property type="match status" value="1"/>
</dbReference>
<gene>
    <name evidence="1" type="ORF">FUAX_44220</name>
</gene>
<dbReference type="KEGG" id="fax:FUAX_44220"/>
<organism evidence="1 2">
    <name type="scientific">Fulvitalea axinellae</name>
    <dbReference type="NCBI Taxonomy" id="1182444"/>
    <lineage>
        <taxon>Bacteria</taxon>
        <taxon>Pseudomonadati</taxon>
        <taxon>Bacteroidota</taxon>
        <taxon>Cytophagia</taxon>
        <taxon>Cytophagales</taxon>
        <taxon>Persicobacteraceae</taxon>
        <taxon>Fulvitalea</taxon>
    </lineage>
</organism>
<proteinExistence type="predicted"/>
<name>A0AAU9CRI1_9BACT</name>
<accession>A0AAU9CRI1</accession>
<evidence type="ECO:0008006" key="3">
    <source>
        <dbReference type="Google" id="ProtNLM"/>
    </source>
</evidence>
<geneLocation type="plasmid" evidence="1 2">
    <name>pFA2</name>
</geneLocation>
<dbReference type="EMBL" id="AP025316">
    <property type="protein sequence ID" value="BDD11990.1"/>
    <property type="molecule type" value="Genomic_DNA"/>
</dbReference>
<keyword evidence="2" id="KW-1185">Reference proteome</keyword>
<keyword evidence="1" id="KW-0614">Plasmid</keyword>
<protein>
    <recommendedName>
        <fullName evidence="3">Type IX secretion system membrane protein PorP/SprF</fullName>
    </recommendedName>
</protein>
<dbReference type="RefSeq" id="WP_338395142.1">
    <property type="nucleotide sequence ID" value="NZ_AP025316.1"/>
</dbReference>
<evidence type="ECO:0000313" key="2">
    <source>
        <dbReference type="Proteomes" id="UP001348817"/>
    </source>
</evidence>
<evidence type="ECO:0000313" key="1">
    <source>
        <dbReference type="EMBL" id="BDD11990.1"/>
    </source>
</evidence>
<dbReference type="InterPro" id="IPR019861">
    <property type="entry name" value="PorP/SprF_Bacteroidetes"/>
</dbReference>
<dbReference type="Proteomes" id="UP001348817">
    <property type="component" value="Plasmid pFA2"/>
</dbReference>